<dbReference type="InterPro" id="IPR036938">
    <property type="entry name" value="PAP2/HPO_sf"/>
</dbReference>
<keyword evidence="1" id="KW-1133">Transmembrane helix</keyword>
<name>A0A0G1HGQ4_9BACT</name>
<sequence length="186" mass="20842">MEYLLSLDKQVFFLINHLPHTGVLDFFAETLSGLGSGGFIFFLLGLILLIREEEKDHRFILPFLMIFGIGWALSEVLLKTTFGRIRPEEVMGALIVGTKPDGYSFPSTHTLLAFAGAYVLSWKEPAWRWWLYILAGLIGLSRIYLGHHYPIDVVAGGIIGVSIGFCVVHLTAATIPKRSHQRGRKK</sequence>
<dbReference type="Gene3D" id="1.20.144.10">
    <property type="entry name" value="Phosphatidic acid phosphatase type 2/haloperoxidase"/>
    <property type="match status" value="1"/>
</dbReference>
<dbReference type="SUPFAM" id="SSF48317">
    <property type="entry name" value="Acid phosphatase/Vanadium-dependent haloperoxidase"/>
    <property type="match status" value="1"/>
</dbReference>
<feature type="transmembrane region" description="Helical" evidence="1">
    <location>
        <begin position="129"/>
        <end position="147"/>
    </location>
</feature>
<feature type="transmembrane region" description="Helical" evidence="1">
    <location>
        <begin position="153"/>
        <end position="176"/>
    </location>
</feature>
<evidence type="ECO:0000256" key="1">
    <source>
        <dbReference type="SAM" id="Phobius"/>
    </source>
</evidence>
<feature type="domain" description="Phosphatidic acid phosphatase type 2/haloperoxidase" evidence="2">
    <location>
        <begin position="60"/>
        <end position="168"/>
    </location>
</feature>
<dbReference type="GO" id="GO:0042392">
    <property type="term" value="F:sphingosine-1-phosphate phosphatase activity"/>
    <property type="evidence" value="ECO:0007669"/>
    <property type="project" value="TreeGrafter"/>
</dbReference>
<accession>A0A0G1HGQ4</accession>
<dbReference type="PANTHER" id="PTHR14969:SF13">
    <property type="entry name" value="AT30094P"/>
    <property type="match status" value="1"/>
</dbReference>
<protein>
    <submittedName>
        <fullName evidence="3">Bacitracin transport permease related protein</fullName>
    </submittedName>
</protein>
<evidence type="ECO:0000313" key="4">
    <source>
        <dbReference type="Proteomes" id="UP000034063"/>
    </source>
</evidence>
<gene>
    <name evidence="3" type="ORF">UW37_C0033G0007</name>
</gene>
<organism evidence="3 4">
    <name type="scientific">Candidatus Gottesmanbacteria bacterium GW2011_GWA2_44_17</name>
    <dbReference type="NCBI Taxonomy" id="1618444"/>
    <lineage>
        <taxon>Bacteria</taxon>
        <taxon>Candidatus Gottesmaniibacteriota</taxon>
    </lineage>
</organism>
<feature type="transmembrane region" description="Helical" evidence="1">
    <location>
        <begin position="59"/>
        <end position="82"/>
    </location>
</feature>
<reference evidence="3 4" key="1">
    <citation type="journal article" date="2015" name="Nature">
        <title>rRNA introns, odd ribosomes, and small enigmatic genomes across a large radiation of phyla.</title>
        <authorList>
            <person name="Brown C.T."/>
            <person name="Hug L.A."/>
            <person name="Thomas B.C."/>
            <person name="Sharon I."/>
            <person name="Castelle C.J."/>
            <person name="Singh A."/>
            <person name="Wilkins M.J."/>
            <person name="Williams K.H."/>
            <person name="Banfield J.F."/>
        </authorList>
    </citation>
    <scope>NUCLEOTIDE SEQUENCE [LARGE SCALE GENOMIC DNA]</scope>
</reference>
<dbReference type="Pfam" id="PF01569">
    <property type="entry name" value="PAP2"/>
    <property type="match status" value="1"/>
</dbReference>
<dbReference type="AlphaFoldDB" id="A0A0G1HGQ4"/>
<evidence type="ECO:0000313" key="3">
    <source>
        <dbReference type="EMBL" id="KKT46065.1"/>
    </source>
</evidence>
<evidence type="ECO:0000259" key="2">
    <source>
        <dbReference type="SMART" id="SM00014"/>
    </source>
</evidence>
<dbReference type="SMART" id="SM00014">
    <property type="entry name" value="acidPPc"/>
    <property type="match status" value="1"/>
</dbReference>
<keyword evidence="1" id="KW-0472">Membrane</keyword>
<dbReference type="InterPro" id="IPR000326">
    <property type="entry name" value="PAP2/HPO"/>
</dbReference>
<dbReference type="Proteomes" id="UP000034063">
    <property type="component" value="Unassembled WGS sequence"/>
</dbReference>
<feature type="transmembrane region" description="Helical" evidence="1">
    <location>
        <begin position="31"/>
        <end position="50"/>
    </location>
</feature>
<feature type="transmembrane region" description="Helical" evidence="1">
    <location>
        <begin position="102"/>
        <end position="122"/>
    </location>
</feature>
<comment type="caution">
    <text evidence="3">The sequence shown here is derived from an EMBL/GenBank/DDBJ whole genome shotgun (WGS) entry which is preliminary data.</text>
</comment>
<dbReference type="EMBL" id="LCIB01000033">
    <property type="protein sequence ID" value="KKT46065.1"/>
    <property type="molecule type" value="Genomic_DNA"/>
</dbReference>
<keyword evidence="1" id="KW-0812">Transmembrane</keyword>
<proteinExistence type="predicted"/>
<dbReference type="PANTHER" id="PTHR14969">
    <property type="entry name" value="SPHINGOSINE-1-PHOSPHATE PHOSPHOHYDROLASE"/>
    <property type="match status" value="1"/>
</dbReference>